<evidence type="ECO:0000313" key="3">
    <source>
        <dbReference type="Proteomes" id="UP001589645"/>
    </source>
</evidence>
<dbReference type="InterPro" id="IPR010794">
    <property type="entry name" value="MalM"/>
</dbReference>
<dbReference type="Proteomes" id="UP001589645">
    <property type="component" value="Unassembled WGS sequence"/>
</dbReference>
<dbReference type="RefSeq" id="WP_390192343.1">
    <property type="nucleotide sequence ID" value="NZ_JBHMEP010000002.1"/>
</dbReference>
<name>A0ABV5HMH4_9VIBR</name>
<feature type="chain" id="PRO_5046751721" evidence="1">
    <location>
        <begin position="21"/>
        <end position="279"/>
    </location>
</feature>
<dbReference type="PROSITE" id="PS51257">
    <property type="entry name" value="PROKAR_LIPOPROTEIN"/>
    <property type="match status" value="1"/>
</dbReference>
<organism evidence="2 3">
    <name type="scientific">Vibrio olivae</name>
    <dbReference type="NCBI Taxonomy" id="1243002"/>
    <lineage>
        <taxon>Bacteria</taxon>
        <taxon>Pseudomonadati</taxon>
        <taxon>Pseudomonadota</taxon>
        <taxon>Gammaproteobacteria</taxon>
        <taxon>Vibrionales</taxon>
        <taxon>Vibrionaceae</taxon>
        <taxon>Vibrio</taxon>
    </lineage>
</organism>
<dbReference type="EMBL" id="JBHMEP010000002">
    <property type="protein sequence ID" value="MFB9135453.1"/>
    <property type="molecule type" value="Genomic_DNA"/>
</dbReference>
<comment type="caution">
    <text evidence="2">The sequence shown here is derived from an EMBL/GenBank/DDBJ whole genome shotgun (WGS) entry which is preliminary data.</text>
</comment>
<accession>A0ABV5HMH4</accession>
<feature type="signal peptide" evidence="1">
    <location>
        <begin position="1"/>
        <end position="20"/>
    </location>
</feature>
<gene>
    <name evidence="2" type="ORF">ACFFUV_10820</name>
</gene>
<keyword evidence="1" id="KW-0732">Signal</keyword>
<evidence type="ECO:0000313" key="2">
    <source>
        <dbReference type="EMBL" id="MFB9135453.1"/>
    </source>
</evidence>
<protein>
    <submittedName>
        <fullName evidence="2">MalM family protein</fullName>
    </submittedName>
</protein>
<reference evidence="2 3" key="1">
    <citation type="submission" date="2024-09" db="EMBL/GenBank/DDBJ databases">
        <authorList>
            <person name="Sun Q."/>
            <person name="Mori K."/>
        </authorList>
    </citation>
    <scope>NUCLEOTIDE SEQUENCE [LARGE SCALE GENOMIC DNA]</scope>
    <source>
        <strain evidence="2 3">CECT 8064</strain>
    </source>
</reference>
<sequence length="279" mass="30309">MYLRALLLGGCIALTGCQSASVVEQQPATSSQASRISQLSATQVKLPSVTRVAITANTQYLNNQTIDSPVAVFAIPADRGRMSLTITSEIKDSVFYPYAMITDEQGQVIEQYDDSSFEYVKPRLNLGNRLVADIDFFPPRGYQTLYLVVYTKKSDLDGSTGVIHPARLDAEARGNYMPEMKDIPVPHSLTGTIELEVAGPSFFSSLTSNDNAEQNVTSSDQAQRAVEAVQPDTQSYYTNAITQAVKENNLPKALGLLDEAKALGVEGAQEVFIKAVNSK</sequence>
<proteinExistence type="predicted"/>
<keyword evidence="3" id="KW-1185">Reference proteome</keyword>
<evidence type="ECO:0000256" key="1">
    <source>
        <dbReference type="SAM" id="SignalP"/>
    </source>
</evidence>
<dbReference type="Pfam" id="PF07148">
    <property type="entry name" value="MalM"/>
    <property type="match status" value="1"/>
</dbReference>